<protein>
    <submittedName>
        <fullName evidence="2">Uncharacterized protein</fullName>
    </submittedName>
</protein>
<dbReference type="AlphaFoldDB" id="A0A9D1QJF1"/>
<feature type="transmembrane region" description="Helical" evidence="1">
    <location>
        <begin position="5"/>
        <end position="26"/>
    </location>
</feature>
<dbReference type="Proteomes" id="UP000823989">
    <property type="component" value="Unassembled WGS sequence"/>
</dbReference>
<gene>
    <name evidence="2" type="ORF">H9891_08470</name>
</gene>
<evidence type="ECO:0000256" key="1">
    <source>
        <dbReference type="SAM" id="Phobius"/>
    </source>
</evidence>
<proteinExistence type="predicted"/>
<evidence type="ECO:0000313" key="3">
    <source>
        <dbReference type="Proteomes" id="UP000823989"/>
    </source>
</evidence>
<feature type="transmembrane region" description="Helical" evidence="1">
    <location>
        <begin position="32"/>
        <end position="52"/>
    </location>
</feature>
<keyword evidence="1" id="KW-0472">Membrane</keyword>
<reference evidence="2" key="1">
    <citation type="journal article" date="2021" name="PeerJ">
        <title>Extensive microbial diversity within the chicken gut microbiome revealed by metagenomics and culture.</title>
        <authorList>
            <person name="Gilroy R."/>
            <person name="Ravi A."/>
            <person name="Getino M."/>
            <person name="Pursley I."/>
            <person name="Horton D.L."/>
            <person name="Alikhan N.F."/>
            <person name="Baker D."/>
            <person name="Gharbi K."/>
            <person name="Hall N."/>
            <person name="Watson M."/>
            <person name="Adriaenssens E.M."/>
            <person name="Foster-Nyarko E."/>
            <person name="Jarju S."/>
            <person name="Secka A."/>
            <person name="Antonio M."/>
            <person name="Oren A."/>
            <person name="Chaudhuri R.R."/>
            <person name="La Ragione R."/>
            <person name="Hildebrand F."/>
            <person name="Pallen M.J."/>
        </authorList>
    </citation>
    <scope>NUCLEOTIDE SEQUENCE</scope>
    <source>
        <strain evidence="2">ChiHjej13B12-752</strain>
    </source>
</reference>
<dbReference type="EMBL" id="DXHR01000028">
    <property type="protein sequence ID" value="HIW13166.1"/>
    <property type="molecule type" value="Genomic_DNA"/>
</dbReference>
<sequence>MTRLLLNLILMGIITIGIYWLIVTFIPAFSGYSIPIALLLGITIGFFIYIQIDNRIGP</sequence>
<reference evidence="2" key="2">
    <citation type="submission" date="2021-04" db="EMBL/GenBank/DDBJ databases">
        <authorList>
            <person name="Gilroy R."/>
        </authorList>
    </citation>
    <scope>NUCLEOTIDE SEQUENCE</scope>
    <source>
        <strain evidence="2">ChiHjej13B12-752</strain>
    </source>
</reference>
<accession>A0A9D1QJF1</accession>
<name>A0A9D1QJF1_9STAP</name>
<keyword evidence="1" id="KW-0812">Transmembrane</keyword>
<comment type="caution">
    <text evidence="2">The sequence shown here is derived from an EMBL/GenBank/DDBJ whole genome shotgun (WGS) entry which is preliminary data.</text>
</comment>
<organism evidence="2 3">
    <name type="scientific">Candidatus Salinicoccus stercoripullorum</name>
    <dbReference type="NCBI Taxonomy" id="2838756"/>
    <lineage>
        <taxon>Bacteria</taxon>
        <taxon>Bacillati</taxon>
        <taxon>Bacillota</taxon>
        <taxon>Bacilli</taxon>
        <taxon>Bacillales</taxon>
        <taxon>Staphylococcaceae</taxon>
        <taxon>Salinicoccus</taxon>
    </lineage>
</organism>
<evidence type="ECO:0000313" key="2">
    <source>
        <dbReference type="EMBL" id="HIW13166.1"/>
    </source>
</evidence>
<keyword evidence="1" id="KW-1133">Transmembrane helix</keyword>